<name>A0A947DFU8_9CYAN</name>
<keyword evidence="2" id="KW-1185">Reference proteome</keyword>
<dbReference type="Proteomes" id="UP000717364">
    <property type="component" value="Unassembled WGS sequence"/>
</dbReference>
<organism evidence="1 2">
    <name type="scientific">Leptothoe spongobia TAU-MAC 1115</name>
    <dbReference type="NCBI Taxonomy" id="1967444"/>
    <lineage>
        <taxon>Bacteria</taxon>
        <taxon>Bacillati</taxon>
        <taxon>Cyanobacteriota</taxon>
        <taxon>Cyanophyceae</taxon>
        <taxon>Nodosilineales</taxon>
        <taxon>Cymatolegaceae</taxon>
        <taxon>Leptothoe</taxon>
        <taxon>Leptothoe spongobia</taxon>
    </lineage>
</organism>
<dbReference type="RefSeq" id="WP_215608867.1">
    <property type="nucleotide sequence ID" value="NZ_JADOES010000016.1"/>
</dbReference>
<sequence>MLNQLKALSNNIQLWRQVKTVDNLDDAIALIKSAGAQKGYQFSHDGLTQLLQSQVETIDEKSLLDVAGGAHGAFTGRVSCSPYTC</sequence>
<comment type="caution">
    <text evidence="1">The sequence shown here is derived from an EMBL/GenBank/DDBJ whole genome shotgun (WGS) entry which is preliminary data.</text>
</comment>
<accession>A0A947DFU8</accession>
<reference evidence="1" key="1">
    <citation type="submission" date="2020-11" db="EMBL/GenBank/DDBJ databases">
        <authorList>
            <person name="Konstantinou D."/>
            <person name="Gkelis S."/>
            <person name="Popin R."/>
            <person name="Fewer D."/>
            <person name="Sivonen K."/>
        </authorList>
    </citation>
    <scope>NUCLEOTIDE SEQUENCE</scope>
    <source>
        <strain evidence="1">TAU-MAC 1115</strain>
    </source>
</reference>
<reference evidence="1" key="2">
    <citation type="journal article" date="2021" name="Mar. Drugs">
        <title>Genome Reduction and Secondary Metabolism of the Marine Sponge-Associated Cyanobacterium Leptothoe.</title>
        <authorList>
            <person name="Konstantinou D."/>
            <person name="Popin R.V."/>
            <person name="Fewer D.P."/>
            <person name="Sivonen K."/>
            <person name="Gkelis S."/>
        </authorList>
    </citation>
    <scope>NUCLEOTIDE SEQUENCE</scope>
    <source>
        <strain evidence="1">TAU-MAC 1115</strain>
    </source>
</reference>
<evidence type="ECO:0000313" key="2">
    <source>
        <dbReference type="Proteomes" id="UP000717364"/>
    </source>
</evidence>
<protein>
    <submittedName>
        <fullName evidence="1">Nif11-like leader peptide family natural product</fullName>
    </submittedName>
</protein>
<dbReference type="EMBL" id="JADOES010000016">
    <property type="protein sequence ID" value="MBT9315798.1"/>
    <property type="molecule type" value="Genomic_DNA"/>
</dbReference>
<dbReference type="AlphaFoldDB" id="A0A947DFU8"/>
<proteinExistence type="predicted"/>
<gene>
    <name evidence="1" type="ORF">IXB50_10205</name>
</gene>
<evidence type="ECO:0000313" key="1">
    <source>
        <dbReference type="EMBL" id="MBT9315798.1"/>
    </source>
</evidence>